<keyword evidence="3" id="KW-1185">Reference proteome</keyword>
<comment type="caution">
    <text evidence="2">The sequence shown here is derived from an EMBL/GenBank/DDBJ whole genome shotgun (WGS) entry which is preliminary data.</text>
</comment>
<dbReference type="STRING" id="3818.A0A445EHC4"/>
<sequence length="380" mass="41835">MVHHHPPNSHPELPPPPPPPPVPPRPFAASFSLRWALGNRNRNAKIPRRFQFGRLPLPTTGGVNPVLRLGLSPLNPARRSALLINPEPNSNPNRFAASPPKEKILVEPVEGSENTPEDKGTNNLLLRFCVKKRDLSAPSADPEPEPQAEAKAEVEEAEVLEEGESNPLVKTWNLRPRKVVEKKTAVKGRNGGSLGHDAGRTRSRVRHGSSSRGKNGGLKELKENGGRRKEEEEGVVLKTAMLSLTLTKEEIEEDFLKVTAAKPPKKPNKRPRAVQKQLDAVFPGLWLTSVSVTPDLYQVPDPPLKNDGSILCSLDASNSSCAARLPLNTVHYEMIRMPLRFLHLNRSNFFRVCALHVKGQRKIADAAFLESDSVVGFATC</sequence>
<dbReference type="Pfam" id="PF07797">
    <property type="entry name" value="DUF1639"/>
    <property type="match status" value="1"/>
</dbReference>
<evidence type="ECO:0000313" key="3">
    <source>
        <dbReference type="Proteomes" id="UP000289738"/>
    </source>
</evidence>
<gene>
    <name evidence="2" type="ORF">Ahy_A02g009516</name>
</gene>
<feature type="compositionally biased region" description="Pro residues" evidence="1">
    <location>
        <begin position="8"/>
        <end position="26"/>
    </location>
</feature>
<feature type="region of interest" description="Disordered" evidence="1">
    <location>
        <begin position="135"/>
        <end position="167"/>
    </location>
</feature>
<evidence type="ECO:0008006" key="4">
    <source>
        <dbReference type="Google" id="ProtNLM"/>
    </source>
</evidence>
<organism evidence="2 3">
    <name type="scientific">Arachis hypogaea</name>
    <name type="common">Peanut</name>
    <dbReference type="NCBI Taxonomy" id="3818"/>
    <lineage>
        <taxon>Eukaryota</taxon>
        <taxon>Viridiplantae</taxon>
        <taxon>Streptophyta</taxon>
        <taxon>Embryophyta</taxon>
        <taxon>Tracheophyta</taxon>
        <taxon>Spermatophyta</taxon>
        <taxon>Magnoliopsida</taxon>
        <taxon>eudicotyledons</taxon>
        <taxon>Gunneridae</taxon>
        <taxon>Pentapetalae</taxon>
        <taxon>rosids</taxon>
        <taxon>fabids</taxon>
        <taxon>Fabales</taxon>
        <taxon>Fabaceae</taxon>
        <taxon>Papilionoideae</taxon>
        <taxon>50 kb inversion clade</taxon>
        <taxon>dalbergioids sensu lato</taxon>
        <taxon>Dalbergieae</taxon>
        <taxon>Pterocarpus clade</taxon>
        <taxon>Arachis</taxon>
    </lineage>
</organism>
<dbReference type="PANTHER" id="PTHR33130:SF43">
    <property type="entry name" value="OS01G0688600 PROTEIN"/>
    <property type="match status" value="1"/>
</dbReference>
<dbReference type="EMBL" id="SDMP01000002">
    <property type="protein sequence ID" value="RYR74801.1"/>
    <property type="molecule type" value="Genomic_DNA"/>
</dbReference>
<feature type="region of interest" description="Disordered" evidence="1">
    <location>
        <begin position="184"/>
        <end position="232"/>
    </location>
</feature>
<dbReference type="PANTHER" id="PTHR33130">
    <property type="entry name" value="PUTATIVE (DUF1639)-RELATED"/>
    <property type="match status" value="1"/>
</dbReference>
<feature type="compositionally biased region" description="Acidic residues" evidence="1">
    <location>
        <begin position="155"/>
        <end position="164"/>
    </location>
</feature>
<evidence type="ECO:0000313" key="2">
    <source>
        <dbReference type="EMBL" id="RYR74801.1"/>
    </source>
</evidence>
<name>A0A445EHC4_ARAHY</name>
<feature type="region of interest" description="Disordered" evidence="1">
    <location>
        <begin position="1"/>
        <end position="27"/>
    </location>
</feature>
<proteinExistence type="predicted"/>
<dbReference type="InterPro" id="IPR012438">
    <property type="entry name" value="DUF1639"/>
</dbReference>
<reference evidence="2 3" key="1">
    <citation type="submission" date="2019-01" db="EMBL/GenBank/DDBJ databases">
        <title>Sequencing of cultivated peanut Arachis hypogaea provides insights into genome evolution and oil improvement.</title>
        <authorList>
            <person name="Chen X."/>
        </authorList>
    </citation>
    <scope>NUCLEOTIDE SEQUENCE [LARGE SCALE GENOMIC DNA]</scope>
    <source>
        <strain evidence="3">cv. Fuhuasheng</strain>
        <tissue evidence="2">Leaves</tissue>
    </source>
</reference>
<evidence type="ECO:0000256" key="1">
    <source>
        <dbReference type="SAM" id="MobiDB-lite"/>
    </source>
</evidence>
<dbReference type="Proteomes" id="UP000289738">
    <property type="component" value="Chromosome A02"/>
</dbReference>
<protein>
    <recommendedName>
        <fullName evidence="4">DUF1639 family protein</fullName>
    </recommendedName>
</protein>
<dbReference type="AlphaFoldDB" id="A0A445EHC4"/>
<accession>A0A445EHC4</accession>
<feature type="compositionally biased region" description="Basic and acidic residues" evidence="1">
    <location>
        <begin position="217"/>
        <end position="231"/>
    </location>
</feature>